<reference evidence="1 2" key="1">
    <citation type="submission" date="2014-06" db="EMBL/GenBank/DDBJ databases">
        <authorList>
            <person name="Swart Estienne"/>
        </authorList>
    </citation>
    <scope>NUCLEOTIDE SEQUENCE [LARGE SCALE GENOMIC DNA]</scope>
    <source>
        <strain evidence="1 2">130c</strain>
    </source>
</reference>
<organism evidence="1 2">
    <name type="scientific">Stylonychia lemnae</name>
    <name type="common">Ciliate</name>
    <dbReference type="NCBI Taxonomy" id="5949"/>
    <lineage>
        <taxon>Eukaryota</taxon>
        <taxon>Sar</taxon>
        <taxon>Alveolata</taxon>
        <taxon>Ciliophora</taxon>
        <taxon>Intramacronucleata</taxon>
        <taxon>Spirotrichea</taxon>
        <taxon>Stichotrichia</taxon>
        <taxon>Sporadotrichida</taxon>
        <taxon>Oxytrichidae</taxon>
        <taxon>Stylonychinae</taxon>
        <taxon>Stylonychia</taxon>
    </lineage>
</organism>
<sequence length="49" mass="5477">MDSQQGYYGNVQIIISLEILTQIIKLQQGQAILLDKQSFGNLSQDGRIP</sequence>
<keyword evidence="2" id="KW-1185">Reference proteome</keyword>
<evidence type="ECO:0000313" key="2">
    <source>
        <dbReference type="Proteomes" id="UP000039865"/>
    </source>
</evidence>
<dbReference type="EMBL" id="CCKQ01014332">
    <property type="protein sequence ID" value="CDW86087.1"/>
    <property type="molecule type" value="Genomic_DNA"/>
</dbReference>
<proteinExistence type="predicted"/>
<gene>
    <name evidence="1" type="primary">Contig3723.g3977</name>
    <name evidence="1" type="ORF">STYLEM_15178</name>
</gene>
<evidence type="ECO:0000313" key="1">
    <source>
        <dbReference type="EMBL" id="CDW86087.1"/>
    </source>
</evidence>
<name>A0A078AXX7_STYLE</name>
<dbReference type="Proteomes" id="UP000039865">
    <property type="component" value="Unassembled WGS sequence"/>
</dbReference>
<accession>A0A078AXX7</accession>
<protein>
    <submittedName>
        <fullName evidence="1">Uncharacterized protein</fullName>
    </submittedName>
</protein>
<dbReference type="AlphaFoldDB" id="A0A078AXX7"/>
<dbReference type="InParanoid" id="A0A078AXX7"/>